<evidence type="ECO:0000313" key="2">
    <source>
        <dbReference type="EMBL" id="NNG55985.1"/>
    </source>
</evidence>
<sequence>MKTKLSGSRSSWPSNHSSRRFGTSVRSCSVACAVFCQKKRHSVPIPIGERRLQLDQRDVILRLDRGDHPLPKIL</sequence>
<feature type="compositionally biased region" description="Low complexity" evidence="1">
    <location>
        <begin position="1"/>
        <end position="16"/>
    </location>
</feature>
<feature type="region of interest" description="Disordered" evidence="1">
    <location>
        <begin position="1"/>
        <end position="22"/>
    </location>
</feature>
<gene>
    <name evidence="2" type="ORF">HKX06_01060</name>
</gene>
<organism evidence="2 3">
    <name type="scientific">Sphingomonas paucimobilis</name>
    <name type="common">Pseudomonas paucimobilis</name>
    <dbReference type="NCBI Taxonomy" id="13689"/>
    <lineage>
        <taxon>Bacteria</taxon>
        <taxon>Pseudomonadati</taxon>
        <taxon>Pseudomonadota</taxon>
        <taxon>Alphaproteobacteria</taxon>
        <taxon>Sphingomonadales</taxon>
        <taxon>Sphingomonadaceae</taxon>
        <taxon>Sphingomonas</taxon>
    </lineage>
</organism>
<name>A0A7Y2KLJ5_SPHPI</name>
<dbReference type="Proteomes" id="UP000550136">
    <property type="component" value="Unassembled WGS sequence"/>
</dbReference>
<proteinExistence type="predicted"/>
<dbReference type="RefSeq" id="WP_170170558.1">
    <property type="nucleotide sequence ID" value="NZ_JABEOU010000004.1"/>
</dbReference>
<accession>A0A7Y2KLJ5</accession>
<evidence type="ECO:0000256" key="1">
    <source>
        <dbReference type="SAM" id="MobiDB-lite"/>
    </source>
</evidence>
<dbReference type="EMBL" id="JABEOU010000004">
    <property type="protein sequence ID" value="NNG55985.1"/>
    <property type="molecule type" value="Genomic_DNA"/>
</dbReference>
<evidence type="ECO:0000313" key="3">
    <source>
        <dbReference type="Proteomes" id="UP000550136"/>
    </source>
</evidence>
<comment type="caution">
    <text evidence="2">The sequence shown here is derived from an EMBL/GenBank/DDBJ whole genome shotgun (WGS) entry which is preliminary data.</text>
</comment>
<protein>
    <submittedName>
        <fullName evidence="2">Uncharacterized protein</fullName>
    </submittedName>
</protein>
<reference evidence="2 3" key="1">
    <citation type="submission" date="2020-05" db="EMBL/GenBank/DDBJ databases">
        <title>Draft Genome Sequences of Sphingomonas sp. Isolated from the International Space Station.</title>
        <authorList>
            <person name="Bijlani S."/>
            <person name="Singh N.K."/>
            <person name="Mason C.E."/>
            <person name="Wang C.C."/>
            <person name="Venkateswaran K."/>
        </authorList>
    </citation>
    <scope>NUCLEOTIDE SEQUENCE [LARGE SCALE GENOMIC DNA]</scope>
    <source>
        <strain evidence="2 3">FKI-L5-BR-P1</strain>
    </source>
</reference>
<dbReference type="AlphaFoldDB" id="A0A7Y2KLJ5"/>